<dbReference type="Proteomes" id="UP001430953">
    <property type="component" value="Unassembled WGS sequence"/>
</dbReference>
<evidence type="ECO:0000313" key="10">
    <source>
        <dbReference type="Proteomes" id="UP001430953"/>
    </source>
</evidence>
<reference evidence="9 10" key="1">
    <citation type="submission" date="2023-03" db="EMBL/GenBank/DDBJ databases">
        <title>High recombination rates correlate with genetic variation in Cardiocondyla obscurior ants.</title>
        <authorList>
            <person name="Errbii M."/>
        </authorList>
    </citation>
    <scope>NUCLEOTIDE SEQUENCE [LARGE SCALE GENOMIC DNA]</scope>
    <source>
        <strain evidence="9">Alpha-2009</strain>
        <tissue evidence="9">Whole body</tissue>
    </source>
</reference>
<dbReference type="GO" id="GO:0006397">
    <property type="term" value="P:mRNA processing"/>
    <property type="evidence" value="ECO:0007669"/>
    <property type="project" value="UniProtKB-KW"/>
</dbReference>
<keyword evidence="6" id="KW-0508">mRNA splicing</keyword>
<organism evidence="9 10">
    <name type="scientific">Cardiocondyla obscurior</name>
    <dbReference type="NCBI Taxonomy" id="286306"/>
    <lineage>
        <taxon>Eukaryota</taxon>
        <taxon>Metazoa</taxon>
        <taxon>Ecdysozoa</taxon>
        <taxon>Arthropoda</taxon>
        <taxon>Hexapoda</taxon>
        <taxon>Insecta</taxon>
        <taxon>Pterygota</taxon>
        <taxon>Neoptera</taxon>
        <taxon>Endopterygota</taxon>
        <taxon>Hymenoptera</taxon>
        <taxon>Apocrita</taxon>
        <taxon>Aculeata</taxon>
        <taxon>Formicoidea</taxon>
        <taxon>Formicidae</taxon>
        <taxon>Myrmicinae</taxon>
        <taxon>Cardiocondyla</taxon>
    </lineage>
</organism>
<gene>
    <name evidence="9" type="ORF">PUN28_005308</name>
</gene>
<proteinExistence type="inferred from homology"/>
<name>A0AAW2GJ55_9HYME</name>
<evidence type="ECO:0000256" key="7">
    <source>
        <dbReference type="ARBA" id="ARBA00035004"/>
    </source>
</evidence>
<dbReference type="GO" id="GO:0003723">
    <property type="term" value="F:RNA binding"/>
    <property type="evidence" value="ECO:0007669"/>
    <property type="project" value="UniProtKB-KW"/>
</dbReference>
<feature type="coiled-coil region" evidence="8">
    <location>
        <begin position="124"/>
        <end position="151"/>
    </location>
</feature>
<dbReference type="GO" id="GO:0005681">
    <property type="term" value="C:spliceosomal complex"/>
    <property type="evidence" value="ECO:0007669"/>
    <property type="project" value="UniProtKB-KW"/>
</dbReference>
<dbReference type="GO" id="GO:0008380">
    <property type="term" value="P:RNA splicing"/>
    <property type="evidence" value="ECO:0007669"/>
    <property type="project" value="UniProtKB-KW"/>
</dbReference>
<evidence type="ECO:0000313" key="9">
    <source>
        <dbReference type="EMBL" id="KAL0126854.1"/>
    </source>
</evidence>
<evidence type="ECO:0000256" key="4">
    <source>
        <dbReference type="ARBA" id="ARBA00022728"/>
    </source>
</evidence>
<protein>
    <recommendedName>
        <fullName evidence="2">RNA-binding protein 48</fullName>
    </recommendedName>
</protein>
<dbReference type="CDD" id="cd12442">
    <property type="entry name" value="RRM_RBM48"/>
    <property type="match status" value="1"/>
</dbReference>
<comment type="caution">
    <text evidence="9">The sequence shown here is derived from an EMBL/GenBank/DDBJ whole genome shotgun (WGS) entry which is preliminary data.</text>
</comment>
<keyword evidence="5" id="KW-0694">RNA-binding</keyword>
<evidence type="ECO:0000256" key="1">
    <source>
        <dbReference type="ARBA" id="ARBA00006938"/>
    </source>
</evidence>
<sequence length="359" mass="41319">MAEENCTVTHMPHHVQQKLCRTRALYRQGKKLTAVKVYTINDESQHLLICGVPQIRLAEEVKKLICLYGNVKAIQLVTDYPAEEFTETYHVHYAHIQSARIAKRMIDNKNFFGGILHVCYTPELETLEEMRAKLMQRRKDVATQIKKLQQELANPKVDKFIPREQYHRKKKTPTLPLTEERIKHCYPGQTLSSICDGIPQNIDPRSVSEPHLPINWESEHNSSIPSSSKSYSVPYQMTETIMQTGIQQANKNADFNMRKRKNYKGQRIDNKVKIVRPQLIDTRNIARSNITEKPNVFSNVKKVDSGITIKVFDRPNNKEKKIVIKNPSVTSLVQSSKNLQSSIQAAKAQIRMAMEKNDT</sequence>
<evidence type="ECO:0000256" key="3">
    <source>
        <dbReference type="ARBA" id="ARBA00022664"/>
    </source>
</evidence>
<keyword evidence="3" id="KW-0507">mRNA processing</keyword>
<dbReference type="InterPro" id="IPR035979">
    <property type="entry name" value="RBD_domain_sf"/>
</dbReference>
<dbReference type="AlphaFoldDB" id="A0AAW2GJ55"/>
<dbReference type="SUPFAM" id="SSF54928">
    <property type="entry name" value="RNA-binding domain, RBD"/>
    <property type="match status" value="1"/>
</dbReference>
<evidence type="ECO:0000256" key="6">
    <source>
        <dbReference type="ARBA" id="ARBA00023187"/>
    </source>
</evidence>
<dbReference type="EMBL" id="JADYXP020000004">
    <property type="protein sequence ID" value="KAL0126854.1"/>
    <property type="molecule type" value="Genomic_DNA"/>
</dbReference>
<evidence type="ECO:0000256" key="8">
    <source>
        <dbReference type="SAM" id="Coils"/>
    </source>
</evidence>
<dbReference type="Gene3D" id="3.30.70.330">
    <property type="match status" value="1"/>
</dbReference>
<dbReference type="InterPro" id="IPR012677">
    <property type="entry name" value="Nucleotide-bd_a/b_plait_sf"/>
</dbReference>
<evidence type="ECO:0000256" key="2">
    <source>
        <dbReference type="ARBA" id="ARBA00015189"/>
    </source>
</evidence>
<dbReference type="InterPro" id="IPR039599">
    <property type="entry name" value="RBM48"/>
</dbReference>
<dbReference type="InterPro" id="IPR034264">
    <property type="entry name" value="RBM48_RRM"/>
</dbReference>
<keyword evidence="8" id="KW-0175">Coiled coil</keyword>
<dbReference type="PANTHER" id="PTHR20957:SF0">
    <property type="entry name" value="RNA-BINDING PROTEIN 48"/>
    <property type="match status" value="1"/>
</dbReference>
<accession>A0AAW2GJ55</accession>
<comment type="function">
    <text evidence="7">As a component of the minor spliceosome, involved in the splicing of U12-type introns in pre-mRNAs.</text>
</comment>
<keyword evidence="10" id="KW-1185">Reference proteome</keyword>
<dbReference type="GO" id="GO:0005654">
    <property type="term" value="C:nucleoplasm"/>
    <property type="evidence" value="ECO:0007669"/>
    <property type="project" value="TreeGrafter"/>
</dbReference>
<comment type="similarity">
    <text evidence="1">Belongs to the RBM48 family.</text>
</comment>
<evidence type="ECO:0000256" key="5">
    <source>
        <dbReference type="ARBA" id="ARBA00022884"/>
    </source>
</evidence>
<dbReference type="PANTHER" id="PTHR20957">
    <property type="entry name" value="RNA-BINDING PROTEIN 48"/>
    <property type="match status" value="1"/>
</dbReference>
<keyword evidence="4" id="KW-0747">Spliceosome</keyword>